<dbReference type="GO" id="GO:0009691">
    <property type="term" value="P:cytokinin biosynthetic process"/>
    <property type="evidence" value="ECO:0007669"/>
    <property type="project" value="UniProtKB-UniRule"/>
</dbReference>
<dbReference type="EMBL" id="AAOW01000014">
    <property type="protein sequence ID" value="EAR60701.1"/>
    <property type="molecule type" value="Genomic_DNA"/>
</dbReference>
<dbReference type="PANTHER" id="PTHR31223">
    <property type="entry name" value="LOG FAMILY PROTEIN YJL055W"/>
    <property type="match status" value="1"/>
</dbReference>
<dbReference type="PANTHER" id="PTHR31223:SF70">
    <property type="entry name" value="LOG FAMILY PROTEIN YJL055W"/>
    <property type="match status" value="1"/>
</dbReference>
<keyword evidence="3" id="KW-0378">Hydrolase</keyword>
<dbReference type="NCBIfam" id="TIGR00730">
    <property type="entry name" value="Rossman fold protein, TIGR00730 family"/>
    <property type="match status" value="1"/>
</dbReference>
<dbReference type="AlphaFoldDB" id="A0A7U8GRU3"/>
<organism evidence="4 5">
    <name type="scientific">Neptuniibacter caesariensis</name>
    <dbReference type="NCBI Taxonomy" id="207954"/>
    <lineage>
        <taxon>Bacteria</taxon>
        <taxon>Pseudomonadati</taxon>
        <taxon>Pseudomonadota</taxon>
        <taxon>Gammaproteobacteria</taxon>
        <taxon>Oceanospirillales</taxon>
        <taxon>Oceanospirillaceae</taxon>
        <taxon>Neptuniibacter</taxon>
    </lineage>
</organism>
<reference evidence="4 5" key="1">
    <citation type="submission" date="2006-02" db="EMBL/GenBank/DDBJ databases">
        <authorList>
            <person name="Pinhassi J."/>
            <person name="Pedros-Alio C."/>
            <person name="Ferriera S."/>
            <person name="Johnson J."/>
            <person name="Kravitz S."/>
            <person name="Halpern A."/>
            <person name="Remington K."/>
            <person name="Beeson K."/>
            <person name="Tran B."/>
            <person name="Rogers Y.-H."/>
            <person name="Friedman R."/>
            <person name="Venter J.C."/>
        </authorList>
    </citation>
    <scope>NUCLEOTIDE SEQUENCE [LARGE SCALE GENOMIC DNA]</scope>
    <source>
        <strain evidence="4 5">MED92</strain>
    </source>
</reference>
<dbReference type="RefSeq" id="WP_007020373.1">
    <property type="nucleotide sequence ID" value="NZ_CH724125.1"/>
</dbReference>
<comment type="caution">
    <text evidence="4">The sequence shown here is derived from an EMBL/GenBank/DDBJ whole genome shotgun (WGS) entry which is preliminary data.</text>
</comment>
<dbReference type="GO" id="GO:0008714">
    <property type="term" value="F:AMP nucleosidase activity"/>
    <property type="evidence" value="ECO:0007669"/>
    <property type="project" value="UniProtKB-EC"/>
</dbReference>
<dbReference type="OrthoDB" id="9801098at2"/>
<dbReference type="EC" id="3.2.2.n1" evidence="3"/>
<sequence>MQSICVFCGSKPGNSPVFAEQARKVGEALAEQELTLIYGGATSGLMGEVADAALLAGGRVIGVMPSQLEAKERIHEGLSELIQVDDMASRKQKMLEISEGFIALPGGTGTLDEIFEMITLSQIGQHHKPCGFLNSTGFYQPLITFLKQMRDQGFLHPDYFAMLQVNDDPIQLLDQMRSFQHPHTFS</sequence>
<dbReference type="InterPro" id="IPR005269">
    <property type="entry name" value="LOG"/>
</dbReference>
<protein>
    <recommendedName>
        <fullName evidence="3">Cytokinin riboside 5'-monophosphate phosphoribohydrolase</fullName>
        <ecNumber evidence="3">3.2.2.n1</ecNumber>
    </recommendedName>
</protein>
<keyword evidence="5" id="KW-1185">Reference proteome</keyword>
<comment type="catalytic activity">
    <reaction evidence="1">
        <text>AMP + H2O = D-ribose 5-phosphate + adenine</text>
        <dbReference type="Rhea" id="RHEA:20129"/>
        <dbReference type="ChEBI" id="CHEBI:15377"/>
        <dbReference type="ChEBI" id="CHEBI:16708"/>
        <dbReference type="ChEBI" id="CHEBI:78346"/>
        <dbReference type="ChEBI" id="CHEBI:456215"/>
        <dbReference type="EC" id="3.2.2.4"/>
    </reaction>
</comment>
<evidence type="ECO:0000313" key="5">
    <source>
        <dbReference type="Proteomes" id="UP000002171"/>
    </source>
</evidence>
<accession>A0A7U8GRU3</accession>
<evidence type="ECO:0000313" key="4">
    <source>
        <dbReference type="EMBL" id="EAR60701.1"/>
    </source>
</evidence>
<evidence type="ECO:0000256" key="3">
    <source>
        <dbReference type="RuleBase" id="RU363015"/>
    </source>
</evidence>
<dbReference type="Gene3D" id="3.40.50.450">
    <property type="match status" value="1"/>
</dbReference>
<keyword evidence="3" id="KW-0203">Cytokinin biosynthesis</keyword>
<dbReference type="SUPFAM" id="SSF102405">
    <property type="entry name" value="MCP/YpsA-like"/>
    <property type="match status" value="1"/>
</dbReference>
<comment type="similarity">
    <text evidence="2 3">Belongs to the LOG family.</text>
</comment>
<dbReference type="Proteomes" id="UP000002171">
    <property type="component" value="Unassembled WGS sequence"/>
</dbReference>
<evidence type="ECO:0000256" key="1">
    <source>
        <dbReference type="ARBA" id="ARBA00000274"/>
    </source>
</evidence>
<dbReference type="InterPro" id="IPR031100">
    <property type="entry name" value="LOG_fam"/>
</dbReference>
<proteinExistence type="inferred from homology"/>
<gene>
    <name evidence="4" type="ORF">MED92_13538</name>
</gene>
<evidence type="ECO:0000256" key="2">
    <source>
        <dbReference type="ARBA" id="ARBA00006763"/>
    </source>
</evidence>
<name>A0A7U8GRU3_NEPCE</name>
<dbReference type="Pfam" id="PF03641">
    <property type="entry name" value="Lysine_decarbox"/>
    <property type="match status" value="1"/>
</dbReference>
<dbReference type="GO" id="GO:0005829">
    <property type="term" value="C:cytosol"/>
    <property type="evidence" value="ECO:0007669"/>
    <property type="project" value="TreeGrafter"/>
</dbReference>